<comment type="caution">
    <text evidence="1">The sequence shown here is derived from an EMBL/GenBank/DDBJ whole genome shotgun (WGS) entry which is preliminary data.</text>
</comment>
<protein>
    <submittedName>
        <fullName evidence="1">Uncharacterized protein</fullName>
    </submittedName>
</protein>
<name>A0A3M7R2Z7_BRAPC</name>
<dbReference type="Proteomes" id="UP000276133">
    <property type="component" value="Unassembled WGS sequence"/>
</dbReference>
<gene>
    <name evidence="1" type="ORF">BpHYR1_017443</name>
</gene>
<accession>A0A3M7R2Z7</accession>
<organism evidence="1 2">
    <name type="scientific">Brachionus plicatilis</name>
    <name type="common">Marine rotifer</name>
    <name type="synonym">Brachionus muelleri</name>
    <dbReference type="NCBI Taxonomy" id="10195"/>
    <lineage>
        <taxon>Eukaryota</taxon>
        <taxon>Metazoa</taxon>
        <taxon>Spiralia</taxon>
        <taxon>Gnathifera</taxon>
        <taxon>Rotifera</taxon>
        <taxon>Eurotatoria</taxon>
        <taxon>Monogononta</taxon>
        <taxon>Pseudotrocha</taxon>
        <taxon>Ploima</taxon>
        <taxon>Brachionidae</taxon>
        <taxon>Brachionus</taxon>
    </lineage>
</organism>
<dbReference type="AlphaFoldDB" id="A0A3M7R2Z7"/>
<keyword evidence="2" id="KW-1185">Reference proteome</keyword>
<evidence type="ECO:0000313" key="1">
    <source>
        <dbReference type="EMBL" id="RNA17967.1"/>
    </source>
</evidence>
<evidence type="ECO:0000313" key="2">
    <source>
        <dbReference type="Proteomes" id="UP000276133"/>
    </source>
</evidence>
<sequence length="63" mass="7272">MSGYLRIIRKTIIFSWIIVLKKKSFCAERFDIVLNGRPNGLIQLCMPFIISIKSILAKKFLNA</sequence>
<reference evidence="1 2" key="1">
    <citation type="journal article" date="2018" name="Sci. Rep.">
        <title>Genomic signatures of local adaptation to the degree of environmental predictability in rotifers.</title>
        <authorList>
            <person name="Franch-Gras L."/>
            <person name="Hahn C."/>
            <person name="Garcia-Roger E.M."/>
            <person name="Carmona M.J."/>
            <person name="Serra M."/>
            <person name="Gomez A."/>
        </authorList>
    </citation>
    <scope>NUCLEOTIDE SEQUENCE [LARGE SCALE GENOMIC DNA]</scope>
    <source>
        <strain evidence="1">HYR1</strain>
    </source>
</reference>
<proteinExistence type="predicted"/>
<dbReference type="EMBL" id="REGN01004334">
    <property type="protein sequence ID" value="RNA17967.1"/>
    <property type="molecule type" value="Genomic_DNA"/>
</dbReference>